<protein>
    <recommendedName>
        <fullName evidence="2">DUF2921 domain-containing protein</fullName>
    </recommendedName>
</protein>
<evidence type="ECO:0000259" key="2">
    <source>
        <dbReference type="Pfam" id="PF25333"/>
    </source>
</evidence>
<feature type="region of interest" description="Disordered" evidence="1">
    <location>
        <begin position="1"/>
        <end position="22"/>
    </location>
</feature>
<dbReference type="EMBL" id="JBEDUW010000052">
    <property type="protein sequence ID" value="KAK9906966.1"/>
    <property type="molecule type" value="Genomic_DNA"/>
</dbReference>
<comment type="caution">
    <text evidence="3">The sequence shown here is derived from an EMBL/GenBank/DDBJ whole genome shotgun (WGS) entry which is preliminary data.</text>
</comment>
<sequence>MEPNSSSAPFHNSRVRVPTISPTTPSQTHNFFFTQLLFFLSSSPPQHLQPLPPIFDPLYSQHCNDVVPNSNTSHSNSLLADIGSGYFTGGDRLFGQNPNRTGLNFKKRVSFRAYYVGSIIRGTLHLKERSAPVMSQHFDLNGLVTGTLESIAEKNYFEPISILGLSQKSGYQPTFIGKGRLNGSLIGYDGGDSLALDSLRVSSHGFCMFLRYDGLERTTFIAEGQWIEKENRVLAVACRILNFTESLTNAVVGDCSTRLSFRLPARLSLRNRSSSVGQIWSNRTVNDSGYFGKIGFHSASDV</sequence>
<dbReference type="InterPro" id="IPR057425">
    <property type="entry name" value="DUF2921_N"/>
</dbReference>
<reference evidence="3 4" key="1">
    <citation type="journal article" date="2023" name="G3 (Bethesda)">
        <title>A chromosome-length genome assembly and annotation of blackberry (Rubus argutus, cv. 'Hillquist').</title>
        <authorList>
            <person name="Bruna T."/>
            <person name="Aryal R."/>
            <person name="Dudchenko O."/>
            <person name="Sargent D.J."/>
            <person name="Mead D."/>
            <person name="Buti M."/>
            <person name="Cavallini A."/>
            <person name="Hytonen T."/>
            <person name="Andres J."/>
            <person name="Pham M."/>
            <person name="Weisz D."/>
            <person name="Mascagni F."/>
            <person name="Usai G."/>
            <person name="Natali L."/>
            <person name="Bassil N."/>
            <person name="Fernandez G.E."/>
            <person name="Lomsadze A."/>
            <person name="Armour M."/>
            <person name="Olukolu B."/>
            <person name="Poorten T."/>
            <person name="Britton C."/>
            <person name="Davik J."/>
            <person name="Ashrafi H."/>
            <person name="Aiden E.L."/>
            <person name="Borodovsky M."/>
            <person name="Worthington M."/>
        </authorList>
    </citation>
    <scope>NUCLEOTIDE SEQUENCE [LARGE SCALE GENOMIC DNA]</scope>
    <source>
        <strain evidence="3">PI 553951</strain>
    </source>
</reference>
<dbReference type="Pfam" id="PF25333">
    <property type="entry name" value="DUF2921_N"/>
    <property type="match status" value="1"/>
</dbReference>
<feature type="compositionally biased region" description="Polar residues" evidence="1">
    <location>
        <begin position="1"/>
        <end position="10"/>
    </location>
</feature>
<dbReference type="AlphaFoldDB" id="A0AAW1VMU0"/>
<name>A0AAW1VMU0_RUBAR</name>
<evidence type="ECO:0000313" key="3">
    <source>
        <dbReference type="EMBL" id="KAK9906966.1"/>
    </source>
</evidence>
<accession>A0AAW1VMU0</accession>
<evidence type="ECO:0000256" key="1">
    <source>
        <dbReference type="SAM" id="MobiDB-lite"/>
    </source>
</evidence>
<feature type="domain" description="DUF2921" evidence="2">
    <location>
        <begin position="211"/>
        <end position="294"/>
    </location>
</feature>
<evidence type="ECO:0000313" key="4">
    <source>
        <dbReference type="Proteomes" id="UP001457282"/>
    </source>
</evidence>
<keyword evidence="4" id="KW-1185">Reference proteome</keyword>
<dbReference type="PANTHER" id="PTHR33389:SF22">
    <property type="entry name" value="FAMILY PROTEIN, PUTATIVE (DUF2921)-RELATED"/>
    <property type="match status" value="1"/>
</dbReference>
<dbReference type="Proteomes" id="UP001457282">
    <property type="component" value="Unassembled WGS sequence"/>
</dbReference>
<dbReference type="PANTHER" id="PTHR33389">
    <property type="entry name" value="FAMILY PROTEIN, PUTATIVE (DUF2921)-RELATED"/>
    <property type="match status" value="1"/>
</dbReference>
<gene>
    <name evidence="3" type="ORF">M0R45_002580</name>
</gene>
<proteinExistence type="predicted"/>
<organism evidence="3 4">
    <name type="scientific">Rubus argutus</name>
    <name type="common">Southern blackberry</name>
    <dbReference type="NCBI Taxonomy" id="59490"/>
    <lineage>
        <taxon>Eukaryota</taxon>
        <taxon>Viridiplantae</taxon>
        <taxon>Streptophyta</taxon>
        <taxon>Embryophyta</taxon>
        <taxon>Tracheophyta</taxon>
        <taxon>Spermatophyta</taxon>
        <taxon>Magnoliopsida</taxon>
        <taxon>eudicotyledons</taxon>
        <taxon>Gunneridae</taxon>
        <taxon>Pentapetalae</taxon>
        <taxon>rosids</taxon>
        <taxon>fabids</taxon>
        <taxon>Rosales</taxon>
        <taxon>Rosaceae</taxon>
        <taxon>Rosoideae</taxon>
        <taxon>Rosoideae incertae sedis</taxon>
        <taxon>Rubus</taxon>
    </lineage>
</organism>